<dbReference type="CDD" id="cd07023">
    <property type="entry name" value="S49_Sppa_N_C"/>
    <property type="match status" value="1"/>
</dbReference>
<dbReference type="GO" id="GO:0016020">
    <property type="term" value="C:membrane"/>
    <property type="evidence" value="ECO:0007669"/>
    <property type="project" value="UniProtKB-SubCell"/>
</dbReference>
<accession>A0A327WYP7</accession>
<evidence type="ECO:0000256" key="3">
    <source>
        <dbReference type="ARBA" id="ARBA00022670"/>
    </source>
</evidence>
<evidence type="ECO:0000313" key="11">
    <source>
        <dbReference type="EMBL" id="RUO25026.1"/>
    </source>
</evidence>
<sequence length="621" mass="68957">MKFLRQLFAKIWRVLNSIRIILLNVIFFSLLIIIIAAMSSGEDIPEVPQDGLLVLNLSGFLVEEETYVDPFEQIIQESFSGGSIIPEINLYHLLATIEEATNDERIGGIVLDLRYFLGGGLNKMTLVGEQLNAFKATDRPVIAVGDYYTQNQYFLASHADTIYLNPMGAVALDGLHYYQMYYRQLLENLKITPHIFQVGQYKSAVEPFMRDDMSAEAREANEAWLNEQWTMFLNGIALNRDLDPQITSGQLDDFMALMERASNNQARLAIEANLVDELRSRQQMREALIDLAGLDTDNHSYRHITYDDYRRVIQSQTSPAEAMLDNRPKVQVIVGRGVIMDGSRQAGEIGGDTMAAQLREARNDDDVKAVVLRIDSPGGSAFASELIRQEVLELRKAGKPVIASMSSTAASGGYWIAAGADEIIAAPTTITGSIGVFGLLMTFEDSLDYIGINTDGISTTELPYLNLGKRLDPAAEHMIQASVEQVYTDFLTIVAEARNMSVADVHEVAQGRVWTGQAALSLGLVDALGETDLAIARAAELAQLEADSFRVAWPERKMSPFETFMADIFGTTVAWLPQRENDTAYGLAEKALMQVWQDVKILNEFNAQDGVYTRCLQCKVD</sequence>
<comment type="caution">
    <text evidence="10">The sequence shown here is derived from an EMBL/GenBank/DDBJ whole genome shotgun (WGS) entry which is preliminary data.</text>
</comment>
<feature type="transmembrane region" description="Helical" evidence="8">
    <location>
        <begin position="20"/>
        <end position="39"/>
    </location>
</feature>
<feature type="domain" description="Peptidase S49" evidence="9">
    <location>
        <begin position="134"/>
        <end position="294"/>
    </location>
</feature>
<gene>
    <name evidence="11" type="primary">sppA</name>
    <name evidence="10" type="ORF">B0I24_10482</name>
    <name evidence="11" type="ORF">CWE07_05985</name>
</gene>
<evidence type="ECO:0000256" key="4">
    <source>
        <dbReference type="ARBA" id="ARBA00022801"/>
    </source>
</evidence>
<dbReference type="InterPro" id="IPR004634">
    <property type="entry name" value="Pept_S49_pIV"/>
</dbReference>
<dbReference type="OrthoDB" id="9764363at2"/>
<dbReference type="NCBIfam" id="TIGR00705">
    <property type="entry name" value="SppA_67K"/>
    <property type="match status" value="1"/>
</dbReference>
<dbReference type="InterPro" id="IPR002142">
    <property type="entry name" value="Peptidase_S49"/>
</dbReference>
<keyword evidence="13" id="KW-1185">Reference proteome</keyword>
<keyword evidence="8" id="KW-0812">Transmembrane</keyword>
<evidence type="ECO:0000313" key="12">
    <source>
        <dbReference type="Proteomes" id="UP000249203"/>
    </source>
</evidence>
<evidence type="ECO:0000256" key="5">
    <source>
        <dbReference type="ARBA" id="ARBA00022825"/>
    </source>
</evidence>
<dbReference type="Proteomes" id="UP000249203">
    <property type="component" value="Unassembled WGS sequence"/>
</dbReference>
<evidence type="ECO:0000256" key="6">
    <source>
        <dbReference type="ARBA" id="ARBA00023136"/>
    </source>
</evidence>
<dbReference type="InterPro" id="IPR047217">
    <property type="entry name" value="S49_SppA_67K_type_N"/>
</dbReference>
<dbReference type="GO" id="GO:0006465">
    <property type="term" value="P:signal peptide processing"/>
    <property type="evidence" value="ECO:0007669"/>
    <property type="project" value="InterPro"/>
</dbReference>
<dbReference type="PANTHER" id="PTHR33209:SF1">
    <property type="entry name" value="PEPTIDASE S49 DOMAIN-CONTAINING PROTEIN"/>
    <property type="match status" value="1"/>
</dbReference>
<dbReference type="EMBL" id="PIPK01000004">
    <property type="protein sequence ID" value="RUO25026.1"/>
    <property type="molecule type" value="Genomic_DNA"/>
</dbReference>
<dbReference type="CDD" id="cd07018">
    <property type="entry name" value="S49_SppA_67K_type"/>
    <property type="match status" value="1"/>
</dbReference>
<dbReference type="PANTHER" id="PTHR33209">
    <property type="entry name" value="PROTEASE 4"/>
    <property type="match status" value="1"/>
</dbReference>
<name>A0A327WYP7_9GAMM</name>
<evidence type="ECO:0000313" key="10">
    <source>
        <dbReference type="EMBL" id="RAJ98880.1"/>
    </source>
</evidence>
<dbReference type="AlphaFoldDB" id="A0A327WYP7"/>
<dbReference type="RefSeq" id="WP_111568972.1">
    <property type="nucleotide sequence ID" value="NZ_PIPK01000004.1"/>
</dbReference>
<dbReference type="InterPro" id="IPR029045">
    <property type="entry name" value="ClpP/crotonase-like_dom_sf"/>
</dbReference>
<evidence type="ECO:0000259" key="9">
    <source>
        <dbReference type="Pfam" id="PF01343"/>
    </source>
</evidence>
<dbReference type="Proteomes" id="UP000287865">
    <property type="component" value="Unassembled WGS sequence"/>
</dbReference>
<feature type="active site" description="Proton donor/acceptor" evidence="7">
    <location>
        <position position="202"/>
    </location>
</feature>
<dbReference type="GO" id="GO:0008236">
    <property type="term" value="F:serine-type peptidase activity"/>
    <property type="evidence" value="ECO:0007669"/>
    <property type="project" value="UniProtKB-KW"/>
</dbReference>
<keyword evidence="8" id="KW-1133">Transmembrane helix</keyword>
<comment type="similarity">
    <text evidence="2">Belongs to the peptidase S49 family.</text>
</comment>
<dbReference type="InterPro" id="IPR004635">
    <property type="entry name" value="Pept_S49_SppA"/>
</dbReference>
<dbReference type="InterPro" id="IPR047272">
    <property type="entry name" value="S49_SppA_C"/>
</dbReference>
<dbReference type="EMBL" id="QLMD01000004">
    <property type="protein sequence ID" value="RAJ98880.1"/>
    <property type="molecule type" value="Genomic_DNA"/>
</dbReference>
<organism evidence="10 12">
    <name type="scientific">Aliidiomarina maris</name>
    <dbReference type="NCBI Taxonomy" id="531312"/>
    <lineage>
        <taxon>Bacteria</taxon>
        <taxon>Pseudomonadati</taxon>
        <taxon>Pseudomonadota</taxon>
        <taxon>Gammaproteobacteria</taxon>
        <taxon>Alteromonadales</taxon>
        <taxon>Idiomarinaceae</taxon>
        <taxon>Aliidiomarina</taxon>
    </lineage>
</organism>
<dbReference type="Gene3D" id="3.90.226.10">
    <property type="entry name" value="2-enoyl-CoA Hydratase, Chain A, domain 1"/>
    <property type="match status" value="4"/>
</dbReference>
<evidence type="ECO:0000313" key="13">
    <source>
        <dbReference type="Proteomes" id="UP000287865"/>
    </source>
</evidence>
<proteinExistence type="inferred from homology"/>
<comment type="subcellular location">
    <subcellularLocation>
        <location evidence="1">Membrane</location>
    </subcellularLocation>
</comment>
<protein>
    <submittedName>
        <fullName evidence="10">Protease-4</fullName>
    </submittedName>
    <submittedName>
        <fullName evidence="11">Signal peptide peptidase SppA</fullName>
    </submittedName>
</protein>
<dbReference type="PIRSF" id="PIRSF001217">
    <property type="entry name" value="Protease_4_SppA"/>
    <property type="match status" value="1"/>
</dbReference>
<evidence type="ECO:0000256" key="2">
    <source>
        <dbReference type="ARBA" id="ARBA00008683"/>
    </source>
</evidence>
<evidence type="ECO:0000256" key="1">
    <source>
        <dbReference type="ARBA" id="ARBA00004370"/>
    </source>
</evidence>
<dbReference type="SUPFAM" id="SSF52096">
    <property type="entry name" value="ClpP/crotonase"/>
    <property type="match status" value="2"/>
</dbReference>
<dbReference type="Pfam" id="PF01343">
    <property type="entry name" value="Peptidase_S49"/>
    <property type="match status" value="2"/>
</dbReference>
<evidence type="ECO:0000256" key="7">
    <source>
        <dbReference type="PIRSR" id="PIRSR001217-1"/>
    </source>
</evidence>
<reference evidence="11 13" key="1">
    <citation type="journal article" date="2018" name="Front. Microbiol.">
        <title>Genome-Based Analysis Reveals the Taxonomy and Diversity of the Family Idiomarinaceae.</title>
        <authorList>
            <person name="Liu Y."/>
            <person name="Lai Q."/>
            <person name="Shao Z."/>
        </authorList>
    </citation>
    <scope>NUCLEOTIDE SEQUENCE [LARGE SCALE GENOMIC DNA]</scope>
    <source>
        <strain evidence="11 13">CF12-14</strain>
    </source>
</reference>
<evidence type="ECO:0000256" key="8">
    <source>
        <dbReference type="SAM" id="Phobius"/>
    </source>
</evidence>
<keyword evidence="4" id="KW-0378">Hydrolase</keyword>
<feature type="active site" description="Nucleophile" evidence="7">
    <location>
        <position position="411"/>
    </location>
</feature>
<dbReference type="NCBIfam" id="TIGR00706">
    <property type="entry name" value="SppA_dom"/>
    <property type="match status" value="1"/>
</dbReference>
<feature type="domain" description="Peptidase S49" evidence="9">
    <location>
        <begin position="394"/>
        <end position="544"/>
    </location>
</feature>
<keyword evidence="5" id="KW-0720">Serine protease</keyword>
<keyword evidence="6 8" id="KW-0472">Membrane</keyword>
<keyword evidence="3 10" id="KW-0645">Protease</keyword>
<reference evidence="10 12" key="2">
    <citation type="submission" date="2018-06" db="EMBL/GenBank/DDBJ databases">
        <title>Genomic Encyclopedia of Type Strains, Phase III (KMG-III): the genomes of soil and plant-associated and newly described type strains.</title>
        <authorList>
            <person name="Whitman W."/>
        </authorList>
    </citation>
    <scope>NUCLEOTIDE SEQUENCE [LARGE SCALE GENOMIC DNA]</scope>
    <source>
        <strain evidence="10 12">CGMCC 1.15366</strain>
    </source>
</reference>